<evidence type="ECO:0000256" key="1">
    <source>
        <dbReference type="SAM" id="Phobius"/>
    </source>
</evidence>
<keyword evidence="1" id="KW-0472">Membrane</keyword>
<keyword evidence="1" id="KW-1133">Transmembrane helix</keyword>
<keyword evidence="3" id="KW-1185">Reference proteome</keyword>
<dbReference type="Proteomes" id="UP000199138">
    <property type="component" value="Unassembled WGS sequence"/>
</dbReference>
<protein>
    <submittedName>
        <fullName evidence="2">Uncharacterized protein</fullName>
    </submittedName>
</protein>
<keyword evidence="1" id="KW-0812">Transmembrane</keyword>
<dbReference type="AlphaFoldDB" id="A0A1I7FC85"/>
<dbReference type="OrthoDB" id="582675at2"/>
<dbReference type="RefSeq" id="WP_093023256.1">
    <property type="nucleotide sequence ID" value="NZ_FPBK01000001.1"/>
</dbReference>
<gene>
    <name evidence="2" type="ORF">SAMN05216480_101844</name>
</gene>
<dbReference type="EMBL" id="FPBK01000001">
    <property type="protein sequence ID" value="SFU33782.1"/>
    <property type="molecule type" value="Genomic_DNA"/>
</dbReference>
<organism evidence="2 3">
    <name type="scientific">Pustulibacterium marinum</name>
    <dbReference type="NCBI Taxonomy" id="1224947"/>
    <lineage>
        <taxon>Bacteria</taxon>
        <taxon>Pseudomonadati</taxon>
        <taxon>Bacteroidota</taxon>
        <taxon>Flavobacteriia</taxon>
        <taxon>Flavobacteriales</taxon>
        <taxon>Flavobacteriaceae</taxon>
        <taxon>Pustulibacterium</taxon>
    </lineage>
</organism>
<evidence type="ECO:0000313" key="3">
    <source>
        <dbReference type="Proteomes" id="UP000199138"/>
    </source>
</evidence>
<evidence type="ECO:0000313" key="2">
    <source>
        <dbReference type="EMBL" id="SFU33782.1"/>
    </source>
</evidence>
<name>A0A1I7FC85_9FLAO</name>
<sequence>MNQEFNEKQRIGSWIYMLLGADFFVVSAILYNEYNKTQIPLNQLLWSIGSIIIINSLIAFFIYKSVLYTKVNTSGVHYRFPPFCNQWKTIELHQITEYSIENHASMNHSYSVGKWNWFSKKDSVNTIGTDKAIRIVYHAKKPLFIATDKATEFYNTLHKLKNTEEIDYV</sequence>
<accession>A0A1I7FC85</accession>
<reference evidence="2 3" key="1">
    <citation type="submission" date="2016-10" db="EMBL/GenBank/DDBJ databases">
        <authorList>
            <person name="de Groot N.N."/>
        </authorList>
    </citation>
    <scope>NUCLEOTIDE SEQUENCE [LARGE SCALE GENOMIC DNA]</scope>
    <source>
        <strain evidence="2 3">CGMCC 1.12333</strain>
    </source>
</reference>
<feature type="transmembrane region" description="Helical" evidence="1">
    <location>
        <begin position="12"/>
        <end position="31"/>
    </location>
</feature>
<feature type="transmembrane region" description="Helical" evidence="1">
    <location>
        <begin position="43"/>
        <end position="63"/>
    </location>
</feature>
<dbReference type="STRING" id="1224947.SAMN05216480_101844"/>
<proteinExistence type="predicted"/>